<evidence type="ECO:0000256" key="1">
    <source>
        <dbReference type="ARBA" id="ARBA00004651"/>
    </source>
</evidence>
<dbReference type="InterPro" id="IPR024923">
    <property type="entry name" value="PG_synth_SpoVB"/>
</dbReference>
<organism evidence="8 9">
    <name type="scientific">Candidatus Scatosoma pullistercoris</name>
    <dbReference type="NCBI Taxonomy" id="2840934"/>
    <lineage>
        <taxon>Bacteria</taxon>
        <taxon>Bacillati</taxon>
        <taxon>Bacillota</taxon>
        <taxon>Clostridia</taxon>
        <taxon>Candidatus Scatosoma</taxon>
    </lineage>
</organism>
<dbReference type="AlphaFoldDB" id="A0A9D1SH23"/>
<dbReference type="PIRSF" id="PIRSF038958">
    <property type="entry name" value="PG_synth_SpoVB"/>
    <property type="match status" value="1"/>
</dbReference>
<protein>
    <submittedName>
        <fullName evidence="8">Polysaccharide biosynthesis protein</fullName>
    </submittedName>
</protein>
<dbReference type="CDD" id="cd13124">
    <property type="entry name" value="MATE_SpoVB_like"/>
    <property type="match status" value="1"/>
</dbReference>
<feature type="transmembrane region" description="Helical" evidence="7">
    <location>
        <begin position="87"/>
        <end position="108"/>
    </location>
</feature>
<sequence>MKKQTFLKGAAVIAAGGFIAKLIGALYRIPLTNLIGAEGMGMYQLVYPFYCLLLTVSATGIPSSIAKLAAERRASGRSDLPVLKSALILFLGIGGVGTLLMMALSPLLSGVQGSPELKSGYLALAPSVLLVSGISVFRGWFQGRNNMFPTAFSEVLEQIVKVGLSLLLAYVYRSDVRKAVTLILLSVSVSEAAALLLMLLLYRRARNRSEVLNEGGRVSMKSVLRLSIPVTLSAALLPFSALLDSVIVVRLLKGYTDQAVTLYGLFSGGAVTIVNLPVSICYGIAAASVPAVSAAGAAERAGTDRSLAETGKKGRSARSRVVYALLVTLAASIPCALGLYFFARPAVRIIFRALAPSESEVLVRLVRVFAVSAVTLSCTQTLSACLTGLGKPKYAAFSMGIAVLVKTALNFALVSRPEISVYGAAIAADVCYLVAFALDLVYNLSVTRSGKKDGNRRGQETGKGERAHDYGGRIGCERGRSYGKRQTGNPVCKAGGRADGTDGIV</sequence>
<evidence type="ECO:0000256" key="3">
    <source>
        <dbReference type="ARBA" id="ARBA00022692"/>
    </source>
</evidence>
<feature type="transmembrane region" description="Helical" evidence="7">
    <location>
        <begin position="179"/>
        <end position="202"/>
    </location>
</feature>
<comment type="caution">
    <text evidence="8">The sequence shown here is derived from an EMBL/GenBank/DDBJ whole genome shotgun (WGS) entry which is preliminary data.</text>
</comment>
<reference evidence="8" key="1">
    <citation type="submission" date="2020-10" db="EMBL/GenBank/DDBJ databases">
        <authorList>
            <person name="Gilroy R."/>
        </authorList>
    </citation>
    <scope>NUCLEOTIDE SEQUENCE</scope>
    <source>
        <strain evidence="8">11687</strain>
    </source>
</reference>
<dbReference type="Proteomes" id="UP000824081">
    <property type="component" value="Unassembled WGS sequence"/>
</dbReference>
<evidence type="ECO:0000256" key="4">
    <source>
        <dbReference type="ARBA" id="ARBA00022989"/>
    </source>
</evidence>
<proteinExistence type="predicted"/>
<feature type="transmembrane region" description="Helical" evidence="7">
    <location>
        <begin position="263"/>
        <end position="285"/>
    </location>
</feature>
<keyword evidence="3 7" id="KW-0812">Transmembrane</keyword>
<dbReference type="PANTHER" id="PTHR30250">
    <property type="entry name" value="PST FAMILY PREDICTED COLANIC ACID TRANSPORTER"/>
    <property type="match status" value="1"/>
</dbReference>
<keyword evidence="2" id="KW-1003">Cell membrane</keyword>
<feature type="transmembrane region" description="Helical" evidence="7">
    <location>
        <begin position="47"/>
        <end position="66"/>
    </location>
</feature>
<evidence type="ECO:0000313" key="9">
    <source>
        <dbReference type="Proteomes" id="UP000824081"/>
    </source>
</evidence>
<comment type="subcellular location">
    <subcellularLocation>
        <location evidence="1">Cell membrane</location>
        <topology evidence="1">Multi-pass membrane protein</topology>
    </subcellularLocation>
</comment>
<reference evidence="8" key="2">
    <citation type="journal article" date="2021" name="PeerJ">
        <title>Extensive microbial diversity within the chicken gut microbiome revealed by metagenomics and culture.</title>
        <authorList>
            <person name="Gilroy R."/>
            <person name="Ravi A."/>
            <person name="Getino M."/>
            <person name="Pursley I."/>
            <person name="Horton D.L."/>
            <person name="Alikhan N.F."/>
            <person name="Baker D."/>
            <person name="Gharbi K."/>
            <person name="Hall N."/>
            <person name="Watson M."/>
            <person name="Adriaenssens E.M."/>
            <person name="Foster-Nyarko E."/>
            <person name="Jarju S."/>
            <person name="Secka A."/>
            <person name="Antonio M."/>
            <person name="Oren A."/>
            <person name="Chaudhuri R.R."/>
            <person name="La Ragione R."/>
            <person name="Hildebrand F."/>
            <person name="Pallen M.J."/>
        </authorList>
    </citation>
    <scope>NUCLEOTIDE SEQUENCE</scope>
    <source>
        <strain evidence="8">11687</strain>
    </source>
</reference>
<feature type="region of interest" description="Disordered" evidence="6">
    <location>
        <begin position="450"/>
        <end position="505"/>
    </location>
</feature>
<evidence type="ECO:0000256" key="7">
    <source>
        <dbReference type="SAM" id="Phobius"/>
    </source>
</evidence>
<dbReference type="PANTHER" id="PTHR30250:SF21">
    <property type="entry name" value="LIPID II FLIPPASE MURJ"/>
    <property type="match status" value="1"/>
</dbReference>
<dbReference type="Pfam" id="PF01943">
    <property type="entry name" value="Polysacc_synt"/>
    <property type="match status" value="1"/>
</dbReference>
<feature type="transmembrane region" description="Helical" evidence="7">
    <location>
        <begin position="7"/>
        <end position="27"/>
    </location>
</feature>
<evidence type="ECO:0000256" key="6">
    <source>
        <dbReference type="SAM" id="MobiDB-lite"/>
    </source>
</evidence>
<feature type="transmembrane region" description="Helical" evidence="7">
    <location>
        <begin position="394"/>
        <end position="413"/>
    </location>
</feature>
<gene>
    <name evidence="8" type="ORF">IAC57_04595</name>
</gene>
<name>A0A9D1SH23_9FIRM</name>
<evidence type="ECO:0000256" key="2">
    <source>
        <dbReference type="ARBA" id="ARBA00022475"/>
    </source>
</evidence>
<dbReference type="EMBL" id="DVMZ01000123">
    <property type="protein sequence ID" value="HIU59363.1"/>
    <property type="molecule type" value="Genomic_DNA"/>
</dbReference>
<dbReference type="InterPro" id="IPR050833">
    <property type="entry name" value="Poly_Biosynth_Transport"/>
</dbReference>
<dbReference type="InterPro" id="IPR002797">
    <property type="entry name" value="Polysacc_synth"/>
</dbReference>
<keyword evidence="4 7" id="KW-1133">Transmembrane helix</keyword>
<evidence type="ECO:0000256" key="5">
    <source>
        <dbReference type="ARBA" id="ARBA00023136"/>
    </source>
</evidence>
<feature type="compositionally biased region" description="Basic and acidic residues" evidence="6">
    <location>
        <begin position="450"/>
        <end position="480"/>
    </location>
</feature>
<accession>A0A9D1SH23</accession>
<feature type="transmembrane region" description="Helical" evidence="7">
    <location>
        <begin position="120"/>
        <end position="141"/>
    </location>
</feature>
<dbReference type="GO" id="GO:0005886">
    <property type="term" value="C:plasma membrane"/>
    <property type="evidence" value="ECO:0007669"/>
    <property type="project" value="UniProtKB-SubCell"/>
</dbReference>
<feature type="transmembrane region" description="Helical" evidence="7">
    <location>
        <begin position="223"/>
        <end position="243"/>
    </location>
</feature>
<feature type="transmembrane region" description="Helical" evidence="7">
    <location>
        <begin position="419"/>
        <end position="442"/>
    </location>
</feature>
<keyword evidence="5 7" id="KW-0472">Membrane</keyword>
<evidence type="ECO:0000313" key="8">
    <source>
        <dbReference type="EMBL" id="HIU59363.1"/>
    </source>
</evidence>
<feature type="transmembrane region" description="Helical" evidence="7">
    <location>
        <begin position="321"/>
        <end position="342"/>
    </location>
</feature>